<accession>A0A9Q0U709</accession>
<keyword evidence="2" id="KW-1185">Reference proteome</keyword>
<dbReference type="Pfam" id="PF08284">
    <property type="entry name" value="RVP_2"/>
    <property type="match status" value="1"/>
</dbReference>
<sequence>MLGNQPRCNKCGRFHSGECPRIEDLLYLSQARAHSLKAVPKYRSEGPGRVHCGCIMMTQEEADPGRTSAVICGNVSLLGLVTYVLIDYGATHSFISKNIGRKP</sequence>
<gene>
    <name evidence="1" type="ORF">OIU85_022525</name>
</gene>
<comment type="caution">
    <text evidence="1">The sequence shown here is derived from an EMBL/GenBank/DDBJ whole genome shotgun (WGS) entry which is preliminary data.</text>
</comment>
<dbReference type="AlphaFoldDB" id="A0A9Q0U709"/>
<organism evidence="1 2">
    <name type="scientific">Salix viminalis</name>
    <name type="common">Common osier</name>
    <name type="synonym">Basket willow</name>
    <dbReference type="NCBI Taxonomy" id="40686"/>
    <lineage>
        <taxon>Eukaryota</taxon>
        <taxon>Viridiplantae</taxon>
        <taxon>Streptophyta</taxon>
        <taxon>Embryophyta</taxon>
        <taxon>Tracheophyta</taxon>
        <taxon>Spermatophyta</taxon>
        <taxon>Magnoliopsida</taxon>
        <taxon>eudicotyledons</taxon>
        <taxon>Gunneridae</taxon>
        <taxon>Pentapetalae</taxon>
        <taxon>rosids</taxon>
        <taxon>fabids</taxon>
        <taxon>Malpighiales</taxon>
        <taxon>Salicaceae</taxon>
        <taxon>Saliceae</taxon>
        <taxon>Salix</taxon>
    </lineage>
</organism>
<evidence type="ECO:0000313" key="2">
    <source>
        <dbReference type="Proteomes" id="UP001151529"/>
    </source>
</evidence>
<reference evidence="1" key="2">
    <citation type="journal article" date="2023" name="Int. J. Mol. Sci.">
        <title>De Novo Assembly and Annotation of 11 Diverse Shrub Willow (Salix) Genomes Reveals Novel Gene Organization in Sex-Linked Regions.</title>
        <authorList>
            <person name="Hyden B."/>
            <person name="Feng K."/>
            <person name="Yates T.B."/>
            <person name="Jawdy S."/>
            <person name="Cereghino C."/>
            <person name="Smart L.B."/>
            <person name="Muchero W."/>
        </authorList>
    </citation>
    <scope>NUCLEOTIDE SEQUENCE [LARGE SCALE GENOMIC DNA]</scope>
    <source>
        <tissue evidence="1">Shoot tip</tissue>
    </source>
</reference>
<reference evidence="1" key="1">
    <citation type="submission" date="2022-11" db="EMBL/GenBank/DDBJ databases">
        <authorList>
            <person name="Hyden B.L."/>
            <person name="Feng K."/>
            <person name="Yates T."/>
            <person name="Jawdy S."/>
            <person name="Smart L.B."/>
            <person name="Muchero W."/>
        </authorList>
    </citation>
    <scope>NUCLEOTIDE SEQUENCE</scope>
    <source>
        <tissue evidence="1">Shoot tip</tissue>
    </source>
</reference>
<name>A0A9Q0U709_SALVM</name>
<protein>
    <submittedName>
        <fullName evidence="1">Uncharacterized protein</fullName>
    </submittedName>
</protein>
<proteinExistence type="predicted"/>
<evidence type="ECO:0000313" key="1">
    <source>
        <dbReference type="EMBL" id="KAJ6724615.1"/>
    </source>
</evidence>
<dbReference type="EMBL" id="JAPFFL010000005">
    <property type="protein sequence ID" value="KAJ6724615.1"/>
    <property type="molecule type" value="Genomic_DNA"/>
</dbReference>
<dbReference type="Proteomes" id="UP001151529">
    <property type="component" value="Chromosome 11"/>
</dbReference>
<dbReference type="OrthoDB" id="1434983at2759"/>
<feature type="non-terminal residue" evidence="1">
    <location>
        <position position="103"/>
    </location>
</feature>